<keyword evidence="2" id="KW-1185">Reference proteome</keyword>
<dbReference type="EMBL" id="WNXD01000001">
    <property type="protein sequence ID" value="MBB2144314.1"/>
    <property type="molecule type" value="Genomic_DNA"/>
</dbReference>
<dbReference type="RefSeq" id="WP_182921007.1">
    <property type="nucleotide sequence ID" value="NZ_WNXD01000001.1"/>
</dbReference>
<accession>A0A923IUM3</accession>
<organism evidence="1 2">
    <name type="scientific">Pedobacter planticolens</name>
    <dbReference type="NCBI Taxonomy" id="2679964"/>
    <lineage>
        <taxon>Bacteria</taxon>
        <taxon>Pseudomonadati</taxon>
        <taxon>Bacteroidota</taxon>
        <taxon>Sphingobacteriia</taxon>
        <taxon>Sphingobacteriales</taxon>
        <taxon>Sphingobacteriaceae</taxon>
        <taxon>Pedobacter</taxon>
    </lineage>
</organism>
<comment type="caution">
    <text evidence="1">The sequence shown here is derived from an EMBL/GenBank/DDBJ whole genome shotgun (WGS) entry which is preliminary data.</text>
</comment>
<protein>
    <submittedName>
        <fullName evidence="1">Uncharacterized protein</fullName>
    </submittedName>
</protein>
<name>A0A923IUM3_9SPHI</name>
<dbReference type="Proteomes" id="UP000601055">
    <property type="component" value="Unassembled WGS sequence"/>
</dbReference>
<proteinExistence type="predicted"/>
<dbReference type="PROSITE" id="PS51257">
    <property type="entry name" value="PROKAR_LIPOPROTEIN"/>
    <property type="match status" value="1"/>
</dbReference>
<evidence type="ECO:0000313" key="2">
    <source>
        <dbReference type="Proteomes" id="UP000601055"/>
    </source>
</evidence>
<evidence type="ECO:0000313" key="1">
    <source>
        <dbReference type="EMBL" id="MBB2144314.1"/>
    </source>
</evidence>
<dbReference type="AlphaFoldDB" id="A0A923IUM3"/>
<sequence length="153" mass="17489">MKTYSPFLYVTLATYFLITSCNQTKTIEQQMDSQHTICYIAISANDTAWLKIDTSSKQIKGLLTFSYANKKKFEGQFKGTINGDTLKGHYDFKVNKVDKWYRNPVAFLKKEGKLTMGVGEISMVWGSAFFDDKVPINYDKGRFVFDKVGECNP</sequence>
<gene>
    <name evidence="1" type="ORF">GM921_02350</name>
</gene>
<reference evidence="1" key="1">
    <citation type="submission" date="2019-11" db="EMBL/GenBank/DDBJ databases">
        <title>Description of Pedobacter sp. LMG 31464T.</title>
        <authorList>
            <person name="Carlier A."/>
            <person name="Qi S."/>
            <person name="Vandamme P."/>
        </authorList>
    </citation>
    <scope>NUCLEOTIDE SEQUENCE</scope>
    <source>
        <strain evidence="1">LMG 31464</strain>
    </source>
</reference>